<dbReference type="InterPro" id="IPR021810">
    <property type="entry name" value="T1RH-like_C"/>
</dbReference>
<dbReference type="Proteomes" id="UP001253848">
    <property type="component" value="Unassembled WGS sequence"/>
</dbReference>
<organism evidence="3 4">
    <name type="scientific">Autumnicola psychrophila</name>
    <dbReference type="NCBI Taxonomy" id="3075592"/>
    <lineage>
        <taxon>Bacteria</taxon>
        <taxon>Pseudomonadati</taxon>
        <taxon>Bacteroidota</taxon>
        <taxon>Flavobacteriia</taxon>
        <taxon>Flavobacteriales</taxon>
        <taxon>Flavobacteriaceae</taxon>
        <taxon>Autumnicola</taxon>
    </lineage>
</organism>
<dbReference type="EMBL" id="JAVRHN010000004">
    <property type="protein sequence ID" value="MDT0685927.1"/>
    <property type="molecule type" value="Genomic_DNA"/>
</dbReference>
<keyword evidence="1" id="KW-0680">Restriction system</keyword>
<dbReference type="InterPro" id="IPR051268">
    <property type="entry name" value="Type-I_R_enzyme_R_subunit"/>
</dbReference>
<accession>A0ABU3DQE6</accession>
<evidence type="ECO:0000313" key="4">
    <source>
        <dbReference type="Proteomes" id="UP001253848"/>
    </source>
</evidence>
<comment type="caution">
    <text evidence="3">The sequence shown here is derived from an EMBL/GenBank/DDBJ whole genome shotgun (WGS) entry which is preliminary data.</text>
</comment>
<evidence type="ECO:0000313" key="3">
    <source>
        <dbReference type="EMBL" id="MDT0685927.1"/>
    </source>
</evidence>
<evidence type="ECO:0000259" key="2">
    <source>
        <dbReference type="Pfam" id="PF11867"/>
    </source>
</evidence>
<gene>
    <name evidence="3" type="ORF">RM541_06100</name>
</gene>
<protein>
    <submittedName>
        <fullName evidence="3">DUF3387 domain-containing protein</fullName>
    </submittedName>
</protein>
<evidence type="ECO:0000256" key="1">
    <source>
        <dbReference type="ARBA" id="ARBA00022747"/>
    </source>
</evidence>
<sequence>MRKLKEELEKVLSNYHRNSLDSIAAIKNLLDIANEFQQDDIRTKQLGLTEDELAFYNLLSANEKLLNQTGPIQDLVHTVVASVKKNLQLDWTKKEDARAAIRLAVKKELRGKVPFSELDNLLKEVIEQAEGQYRDWPMEA</sequence>
<dbReference type="Pfam" id="PF11867">
    <property type="entry name" value="T1RH-like_C"/>
    <property type="match status" value="1"/>
</dbReference>
<proteinExistence type="predicted"/>
<name>A0ABU3DQE6_9FLAO</name>
<keyword evidence="4" id="KW-1185">Reference proteome</keyword>
<feature type="domain" description="Type I restriction enzyme HindI endonuclease subunit-like C-terminal" evidence="2">
    <location>
        <begin position="2"/>
        <end position="133"/>
    </location>
</feature>
<dbReference type="PANTHER" id="PTHR30195:SF15">
    <property type="entry name" value="TYPE I RESTRICTION ENZYME HINDI ENDONUCLEASE SUBUNIT"/>
    <property type="match status" value="1"/>
</dbReference>
<reference evidence="3 4" key="1">
    <citation type="submission" date="2023-09" db="EMBL/GenBank/DDBJ databases">
        <authorList>
            <person name="Rey-Velasco X."/>
        </authorList>
    </citation>
    <scope>NUCLEOTIDE SEQUENCE [LARGE SCALE GENOMIC DNA]</scope>
    <source>
        <strain evidence="3 4">F225</strain>
    </source>
</reference>
<dbReference type="RefSeq" id="WP_311499336.1">
    <property type="nucleotide sequence ID" value="NZ_JAVRHN010000004.1"/>
</dbReference>
<dbReference type="PANTHER" id="PTHR30195">
    <property type="entry name" value="TYPE I SITE-SPECIFIC DEOXYRIBONUCLEASE PROTEIN SUBUNIT M AND R"/>
    <property type="match status" value="1"/>
</dbReference>